<dbReference type="PROSITE" id="PS51194">
    <property type="entry name" value="HELICASE_CTER"/>
    <property type="match status" value="1"/>
</dbReference>
<dbReference type="InterPro" id="IPR001650">
    <property type="entry name" value="Helicase_C-like"/>
</dbReference>
<dbReference type="Gene3D" id="3.40.50.300">
    <property type="entry name" value="P-loop containing nucleotide triphosphate hydrolases"/>
    <property type="match status" value="1"/>
</dbReference>
<dbReference type="SUPFAM" id="SSF52540">
    <property type="entry name" value="P-loop containing nucleoside triphosphate hydrolases"/>
    <property type="match status" value="2"/>
</dbReference>
<dbReference type="EMBL" id="RKMF01000016">
    <property type="protein sequence ID" value="ROZ61921.1"/>
    <property type="molecule type" value="Genomic_DNA"/>
</dbReference>
<dbReference type="SMART" id="SM00490">
    <property type="entry name" value="HELICc"/>
    <property type="match status" value="1"/>
</dbReference>
<dbReference type="PROSITE" id="PS51192">
    <property type="entry name" value="HELICASE_ATP_BIND_1"/>
    <property type="match status" value="1"/>
</dbReference>
<feature type="domain" description="Helicase C-terminal" evidence="3">
    <location>
        <begin position="837"/>
        <end position="997"/>
    </location>
</feature>
<dbReference type="AlphaFoldDB" id="A0A3N3ZPA7"/>
<evidence type="ECO:0000256" key="1">
    <source>
        <dbReference type="ARBA" id="ARBA00022801"/>
    </source>
</evidence>
<dbReference type="InterPro" id="IPR027417">
    <property type="entry name" value="P-loop_NTPase"/>
</dbReference>
<evidence type="ECO:0000313" key="5">
    <source>
        <dbReference type="Proteomes" id="UP000270616"/>
    </source>
</evidence>
<dbReference type="InterPro" id="IPR038718">
    <property type="entry name" value="SNF2-like_sf"/>
</dbReference>
<dbReference type="RefSeq" id="WP_123826288.1">
    <property type="nucleotide sequence ID" value="NZ_RKMF01000016.1"/>
</dbReference>
<dbReference type="Pfam" id="PF00176">
    <property type="entry name" value="SNF2-rel_dom"/>
    <property type="match status" value="1"/>
</dbReference>
<feature type="domain" description="Helicase ATP-binding" evidence="2">
    <location>
        <begin position="553"/>
        <end position="717"/>
    </location>
</feature>
<dbReference type="PANTHER" id="PTHR10799">
    <property type="entry name" value="SNF2/RAD54 HELICASE FAMILY"/>
    <property type="match status" value="1"/>
</dbReference>
<dbReference type="GO" id="GO:0004386">
    <property type="term" value="F:helicase activity"/>
    <property type="evidence" value="ECO:0007669"/>
    <property type="project" value="UniProtKB-KW"/>
</dbReference>
<evidence type="ECO:0000259" key="3">
    <source>
        <dbReference type="PROSITE" id="PS51194"/>
    </source>
</evidence>
<keyword evidence="1" id="KW-0378">Hydrolase</keyword>
<dbReference type="Pfam" id="PF00271">
    <property type="entry name" value="Helicase_C"/>
    <property type="match status" value="1"/>
</dbReference>
<dbReference type="Gene3D" id="3.40.50.10810">
    <property type="entry name" value="Tandem AAA-ATPase domain"/>
    <property type="match status" value="1"/>
</dbReference>
<organism evidence="4 5">
    <name type="scientific">Kocuria soli</name>
    <dbReference type="NCBI Taxonomy" id="2485125"/>
    <lineage>
        <taxon>Bacteria</taxon>
        <taxon>Bacillati</taxon>
        <taxon>Actinomycetota</taxon>
        <taxon>Actinomycetes</taxon>
        <taxon>Micrococcales</taxon>
        <taxon>Micrococcaceae</taxon>
        <taxon>Kocuria</taxon>
    </lineage>
</organism>
<protein>
    <submittedName>
        <fullName evidence="4">DEAD/DEAH box helicase</fullName>
    </submittedName>
</protein>
<dbReference type="GO" id="GO:0016787">
    <property type="term" value="F:hydrolase activity"/>
    <property type="evidence" value="ECO:0007669"/>
    <property type="project" value="UniProtKB-KW"/>
</dbReference>
<accession>A0A3N3ZPA7</accession>
<sequence>MTTSAAEPPEGRRTSSWQRALASVFDDDALAQEVEDLEYEGPAIGLEFDLQLPTLRRVRRETAGAPFSLGMRPVRRGRRGTWIRSGLDWDKVVEAGVSGLLTAEQADWFDEVRALATVRSRHVVHDRHWIYLEHYESPVLWSLLARAPELEIEFVTKGHARPVTVMGPGRFQIDLVHDDQENLVLRPEVVMGEAEDRRHLPLDAAGIVGAPGHGLFFPDTDQESVSRTEDLNTFALALVPLGTRLTREQRQFLESAREVTVPREEIQEFLDRWFPRLHQRIGLTNDDGSIELPEVASPEMVLTVTHDDLTVRLEWEWEYSQAGQRIRLPFRPADPLGTEPVKRESTWETAMTKAVTRRIPDLEFRRSAYVGYDAVVLLRDWLPDLEKVHDLRIETRGTAPAYKPSEEPPEITVSTLPSDHRDWFDLGVTVRVGQFYVPFADVFRALAQGQDVMMLPDGTWFALDAPRFEHLRELLREARSLQDAPNDQLRISKHQLGLWQDLEELSDRSEAVSSWTEAVTRLATREPVDPVPLPAGLNARMRPYQVDGYRWLCALHDLGLGGILADDMGLGKTLQVIAMFLRALENRTGAPKPFLVIAPTSVVPNWVTEIQKFAPGLRVAAATGTANGSGEQPRALGAENDVVVTSYALLRLDEALWRELEWEAVVLDEAQFLKNPRTQAHRVARELRAGSTIAVTGTPLENGLTDLWALLGLSAPGLFPSRRKFVEDYQRPIEVSGDRNALARLRRRVAPFMLRRTKDAVDLQLPPKLEQTLRVQLTEEHRKLYDLHLQRERSKVLKLLPELNRNRFTVFSSLTKLRLMALDPSLVDPELETNSSKLEALFEHLPEIVAEGHRPLVFSQFTGFLKLAAARLDRLGIPYSYLDGATRDRTGAIQRFRDGHTKIFLISLKAGGTGLNLTEADYCFLLDPWWNPMAENQAVDRAHRIGQDRKVMVYRMVAAGTIEEKVMELKERKAQLFDQVMDDDGTFSSALTEQDVLALFER</sequence>
<comment type="caution">
    <text evidence="4">The sequence shown here is derived from an EMBL/GenBank/DDBJ whole genome shotgun (WGS) entry which is preliminary data.</text>
</comment>
<dbReference type="InterPro" id="IPR014001">
    <property type="entry name" value="Helicase_ATP-bd"/>
</dbReference>
<keyword evidence="4" id="KW-0067">ATP-binding</keyword>
<name>A0A3N3ZPA7_9MICC</name>
<evidence type="ECO:0000313" key="4">
    <source>
        <dbReference type="EMBL" id="ROZ61921.1"/>
    </source>
</evidence>
<keyword evidence="4" id="KW-0347">Helicase</keyword>
<dbReference type="InterPro" id="IPR049730">
    <property type="entry name" value="SNF2/RAD54-like_C"/>
</dbReference>
<dbReference type="InterPro" id="IPR000330">
    <property type="entry name" value="SNF2_N"/>
</dbReference>
<dbReference type="CDD" id="cd18793">
    <property type="entry name" value="SF2_C_SNF"/>
    <property type="match status" value="1"/>
</dbReference>
<dbReference type="GO" id="GO:0005524">
    <property type="term" value="F:ATP binding"/>
    <property type="evidence" value="ECO:0007669"/>
    <property type="project" value="InterPro"/>
</dbReference>
<dbReference type="SMART" id="SM00487">
    <property type="entry name" value="DEXDc"/>
    <property type="match status" value="1"/>
</dbReference>
<proteinExistence type="predicted"/>
<evidence type="ECO:0000259" key="2">
    <source>
        <dbReference type="PROSITE" id="PS51192"/>
    </source>
</evidence>
<gene>
    <name evidence="4" type="ORF">EDL96_11585</name>
</gene>
<reference evidence="4 5" key="1">
    <citation type="submission" date="2018-10" db="EMBL/GenBank/DDBJ databases">
        <title>Kocuria sp. M5W7-7, whole genome shotgun sequence.</title>
        <authorList>
            <person name="Tuo L."/>
        </authorList>
    </citation>
    <scope>NUCLEOTIDE SEQUENCE [LARGE SCALE GENOMIC DNA]</scope>
    <source>
        <strain evidence="4 5">M5W7-7</strain>
    </source>
</reference>
<keyword evidence="4" id="KW-0547">Nucleotide-binding</keyword>
<keyword evidence="5" id="KW-1185">Reference proteome</keyword>
<dbReference type="Proteomes" id="UP000270616">
    <property type="component" value="Unassembled WGS sequence"/>
</dbReference>
<dbReference type="OrthoDB" id="9760715at2"/>